<dbReference type="InterPro" id="IPR046348">
    <property type="entry name" value="SIS_dom_sf"/>
</dbReference>
<dbReference type="PANTHER" id="PTHR30514">
    <property type="entry name" value="GLUCOKINASE"/>
    <property type="match status" value="1"/>
</dbReference>
<keyword evidence="2" id="KW-0238">DNA-binding</keyword>
<dbReference type="SUPFAM" id="SSF53697">
    <property type="entry name" value="SIS domain"/>
    <property type="match status" value="1"/>
</dbReference>
<reference evidence="6 7" key="1">
    <citation type="submission" date="2023-06" db="EMBL/GenBank/DDBJ databases">
        <title>Antibody response to the Sneathia vaginalis cytopathogenic toxin A during pregnancy.</title>
        <authorList>
            <person name="Mccoy Z.T."/>
            <person name="Serrano M.G."/>
            <person name="Spaine K."/>
            <person name="Edwards D.J."/>
            <person name="Buck G.A."/>
            <person name="Jefferson K."/>
        </authorList>
    </citation>
    <scope>NUCLEOTIDE SEQUENCE [LARGE SCALE GENOMIC DNA]</scope>
    <source>
        <strain evidence="6 7">CCUG 42621</strain>
    </source>
</reference>
<dbReference type="SUPFAM" id="SSF46689">
    <property type="entry name" value="Homeodomain-like"/>
    <property type="match status" value="1"/>
</dbReference>
<organism evidence="6 7">
    <name type="scientific">Sneathia sanguinegens</name>
    <dbReference type="NCBI Taxonomy" id="40543"/>
    <lineage>
        <taxon>Bacteria</taxon>
        <taxon>Fusobacteriati</taxon>
        <taxon>Fusobacteriota</taxon>
        <taxon>Fusobacteriia</taxon>
        <taxon>Fusobacteriales</taxon>
        <taxon>Leptotrichiaceae</taxon>
        <taxon>Sneathia</taxon>
    </lineage>
</organism>
<feature type="domain" description="HTH rpiR-type" evidence="4">
    <location>
        <begin position="1"/>
        <end position="43"/>
    </location>
</feature>
<dbReference type="PROSITE" id="PS51464">
    <property type="entry name" value="SIS"/>
    <property type="match status" value="1"/>
</dbReference>
<dbReference type="Proteomes" id="UP001225134">
    <property type="component" value="Unassembled WGS sequence"/>
</dbReference>
<feature type="domain" description="SIS" evidence="5">
    <location>
        <begin position="78"/>
        <end position="218"/>
    </location>
</feature>
<protein>
    <submittedName>
        <fullName evidence="6">MurR/RpiR family transcriptional regulator</fullName>
    </submittedName>
</protein>
<dbReference type="Pfam" id="PF01418">
    <property type="entry name" value="HTH_6"/>
    <property type="match status" value="1"/>
</dbReference>
<dbReference type="InterPro" id="IPR001347">
    <property type="entry name" value="SIS_dom"/>
</dbReference>
<gene>
    <name evidence="6" type="ORF">QQA45_01635</name>
</gene>
<evidence type="ECO:0000259" key="5">
    <source>
        <dbReference type="PROSITE" id="PS51464"/>
    </source>
</evidence>
<dbReference type="PANTHER" id="PTHR30514:SF1">
    <property type="entry name" value="HTH-TYPE TRANSCRIPTIONAL REGULATOR HEXR-RELATED"/>
    <property type="match status" value="1"/>
</dbReference>
<dbReference type="CDD" id="cd05013">
    <property type="entry name" value="SIS_RpiR"/>
    <property type="match status" value="1"/>
</dbReference>
<evidence type="ECO:0000259" key="4">
    <source>
        <dbReference type="PROSITE" id="PS51071"/>
    </source>
</evidence>
<dbReference type="InterPro" id="IPR035472">
    <property type="entry name" value="RpiR-like_SIS"/>
</dbReference>
<evidence type="ECO:0000256" key="1">
    <source>
        <dbReference type="ARBA" id="ARBA00023015"/>
    </source>
</evidence>
<dbReference type="Gene3D" id="1.10.10.10">
    <property type="entry name" value="Winged helix-like DNA-binding domain superfamily/Winged helix DNA-binding domain"/>
    <property type="match status" value="1"/>
</dbReference>
<dbReference type="PROSITE" id="PS51071">
    <property type="entry name" value="HTH_RPIR"/>
    <property type="match status" value="1"/>
</dbReference>
<dbReference type="EMBL" id="JASSPP010000002">
    <property type="protein sequence ID" value="MDK9580222.1"/>
    <property type="molecule type" value="Genomic_DNA"/>
</dbReference>
<dbReference type="RefSeq" id="WP_285152604.1">
    <property type="nucleotide sequence ID" value="NZ_JASSPP010000002.1"/>
</dbReference>
<dbReference type="InterPro" id="IPR009057">
    <property type="entry name" value="Homeodomain-like_sf"/>
</dbReference>
<dbReference type="InterPro" id="IPR000281">
    <property type="entry name" value="HTH_RpiR"/>
</dbReference>
<proteinExistence type="predicted"/>
<dbReference type="Pfam" id="PF01380">
    <property type="entry name" value="SIS"/>
    <property type="match status" value="1"/>
</dbReference>
<sequence length="237" mass="26198">MSLQEITKNIKVSEATIVRFVRKIGYKGFIDFKLDIAKNNSSMFLNNSDCYIENIMNNIFKTVSDTKELITKENIDTAISYLEEAKHIYIFGLGASGVAATEMENKFLRYGLLVTAITDDHFQTMHAATTTKNDLIIAISLSGETRDLIYSLKIAKENNCKILAITNHALSSLSKLADLTILTAGKETPLDGGSLTAKISQLYIIDILTTGYAIKNRKKALANKEKIALSIASKNTF</sequence>
<dbReference type="InterPro" id="IPR036388">
    <property type="entry name" value="WH-like_DNA-bd_sf"/>
</dbReference>
<accession>A0ABT7HI82</accession>
<dbReference type="Gene3D" id="3.40.50.10490">
    <property type="entry name" value="Glucose-6-phosphate isomerase like protein, domain 1"/>
    <property type="match status" value="1"/>
</dbReference>
<keyword evidence="1" id="KW-0805">Transcription regulation</keyword>
<evidence type="ECO:0000256" key="3">
    <source>
        <dbReference type="ARBA" id="ARBA00023163"/>
    </source>
</evidence>
<comment type="caution">
    <text evidence="6">The sequence shown here is derived from an EMBL/GenBank/DDBJ whole genome shotgun (WGS) entry which is preliminary data.</text>
</comment>
<evidence type="ECO:0000313" key="6">
    <source>
        <dbReference type="EMBL" id="MDK9580222.1"/>
    </source>
</evidence>
<keyword evidence="7" id="KW-1185">Reference proteome</keyword>
<evidence type="ECO:0000256" key="2">
    <source>
        <dbReference type="ARBA" id="ARBA00023125"/>
    </source>
</evidence>
<dbReference type="InterPro" id="IPR047640">
    <property type="entry name" value="RpiR-like"/>
</dbReference>
<keyword evidence="3" id="KW-0804">Transcription</keyword>
<name>A0ABT7HI82_9FUSO</name>
<evidence type="ECO:0000313" key="7">
    <source>
        <dbReference type="Proteomes" id="UP001225134"/>
    </source>
</evidence>